<name>A0ABT1YKV5_9BACL</name>
<dbReference type="InterPro" id="IPR036890">
    <property type="entry name" value="HATPase_C_sf"/>
</dbReference>
<comment type="caution">
    <text evidence="3">The sequence shown here is derived from an EMBL/GenBank/DDBJ whole genome shotgun (WGS) entry which is preliminary data.</text>
</comment>
<reference evidence="3 4" key="1">
    <citation type="submission" date="2022-08" db="EMBL/GenBank/DDBJ databases">
        <title>Paenibacillus endoradicis sp. nov., Paenibacillus radicibacter sp. nov and Paenibacillus pararadicis sp. nov., three cold-adapted plant growth-promoting bacteria isolated from root of Larix gmelinii in Great Khingan.</title>
        <authorList>
            <person name="Xue H."/>
        </authorList>
    </citation>
    <scope>NUCLEOTIDE SEQUENCE [LARGE SCALE GENOMIC DNA]</scope>
    <source>
        <strain evidence="3 4">N5-1-1-5</strain>
    </source>
</reference>
<keyword evidence="3" id="KW-0547">Nucleotide-binding</keyword>
<sequence>MNKQVSMELRNDLAELIRLRDWFIEWSGPLSIDPKMLFHLNLVCDELITNTILYGYGAVEEPEEHIIEVHLTVDGDDIELLITDDGIAFDPLSLAAADITLGIDERAIGGLGIHFVREVMDEVAYERIGEKNTIRLRKIGQRPLETEGTA</sequence>
<keyword evidence="3" id="KW-0067">ATP-binding</keyword>
<gene>
    <name evidence="3" type="ORF">NV381_21690</name>
</gene>
<keyword evidence="4" id="KW-1185">Reference proteome</keyword>
<keyword evidence="1" id="KW-0808">Transferase</keyword>
<protein>
    <submittedName>
        <fullName evidence="3">ATP-binding protein</fullName>
    </submittedName>
</protein>
<dbReference type="Proteomes" id="UP001300012">
    <property type="component" value="Unassembled WGS sequence"/>
</dbReference>
<evidence type="ECO:0000259" key="2">
    <source>
        <dbReference type="Pfam" id="PF13581"/>
    </source>
</evidence>
<feature type="domain" description="Histidine kinase/HSP90-like ATPase" evidence="2">
    <location>
        <begin position="10"/>
        <end position="138"/>
    </location>
</feature>
<dbReference type="RefSeq" id="WP_258215370.1">
    <property type="nucleotide sequence ID" value="NZ_JANQBD010000016.1"/>
</dbReference>
<dbReference type="Gene3D" id="3.30.565.10">
    <property type="entry name" value="Histidine kinase-like ATPase, C-terminal domain"/>
    <property type="match status" value="1"/>
</dbReference>
<dbReference type="InterPro" id="IPR050267">
    <property type="entry name" value="Anti-sigma-factor_SerPK"/>
</dbReference>
<dbReference type="GO" id="GO:0005524">
    <property type="term" value="F:ATP binding"/>
    <property type="evidence" value="ECO:0007669"/>
    <property type="project" value="UniProtKB-KW"/>
</dbReference>
<dbReference type="InterPro" id="IPR003594">
    <property type="entry name" value="HATPase_dom"/>
</dbReference>
<dbReference type="PANTHER" id="PTHR35526">
    <property type="entry name" value="ANTI-SIGMA-F FACTOR RSBW-RELATED"/>
    <property type="match status" value="1"/>
</dbReference>
<dbReference type="Pfam" id="PF13581">
    <property type="entry name" value="HATPase_c_2"/>
    <property type="match status" value="1"/>
</dbReference>
<organism evidence="3 4">
    <name type="scientific">Paenibacillus radicis</name>
    <name type="common">ex Xue et al. 2023</name>
    <dbReference type="NCBI Taxonomy" id="2972489"/>
    <lineage>
        <taxon>Bacteria</taxon>
        <taxon>Bacillati</taxon>
        <taxon>Bacillota</taxon>
        <taxon>Bacilli</taxon>
        <taxon>Bacillales</taxon>
        <taxon>Paenibacillaceae</taxon>
        <taxon>Paenibacillus</taxon>
    </lineage>
</organism>
<dbReference type="SUPFAM" id="SSF55874">
    <property type="entry name" value="ATPase domain of HSP90 chaperone/DNA topoisomerase II/histidine kinase"/>
    <property type="match status" value="1"/>
</dbReference>
<evidence type="ECO:0000313" key="3">
    <source>
        <dbReference type="EMBL" id="MCR8633803.1"/>
    </source>
</evidence>
<dbReference type="PANTHER" id="PTHR35526:SF6">
    <property type="entry name" value="SLR1861 PROTEIN"/>
    <property type="match status" value="1"/>
</dbReference>
<dbReference type="CDD" id="cd16936">
    <property type="entry name" value="HATPase_RsbW-like"/>
    <property type="match status" value="1"/>
</dbReference>
<proteinExistence type="predicted"/>
<evidence type="ECO:0000256" key="1">
    <source>
        <dbReference type="ARBA" id="ARBA00022527"/>
    </source>
</evidence>
<evidence type="ECO:0000313" key="4">
    <source>
        <dbReference type="Proteomes" id="UP001300012"/>
    </source>
</evidence>
<keyword evidence="1" id="KW-0418">Kinase</keyword>
<dbReference type="EMBL" id="JANQBD010000016">
    <property type="protein sequence ID" value="MCR8633803.1"/>
    <property type="molecule type" value="Genomic_DNA"/>
</dbReference>
<accession>A0ABT1YKV5</accession>
<keyword evidence="1" id="KW-0723">Serine/threonine-protein kinase</keyword>